<dbReference type="EMBL" id="VSSQ01001772">
    <property type="protein sequence ID" value="MPM11015.1"/>
    <property type="molecule type" value="Genomic_DNA"/>
</dbReference>
<protein>
    <submittedName>
        <fullName evidence="1">Uncharacterized protein</fullName>
    </submittedName>
</protein>
<gene>
    <name evidence="1" type="ORF">SDC9_57353</name>
</gene>
<name>A0A644X4D3_9ZZZZ</name>
<dbReference type="AlphaFoldDB" id="A0A644X4D3"/>
<organism evidence="1">
    <name type="scientific">bioreactor metagenome</name>
    <dbReference type="NCBI Taxonomy" id="1076179"/>
    <lineage>
        <taxon>unclassified sequences</taxon>
        <taxon>metagenomes</taxon>
        <taxon>ecological metagenomes</taxon>
    </lineage>
</organism>
<proteinExistence type="predicted"/>
<comment type="caution">
    <text evidence="1">The sequence shown here is derived from an EMBL/GenBank/DDBJ whole genome shotgun (WGS) entry which is preliminary data.</text>
</comment>
<evidence type="ECO:0000313" key="1">
    <source>
        <dbReference type="EMBL" id="MPM11015.1"/>
    </source>
</evidence>
<sequence length="224" mass="25940">MRVADNLVCRNNEHAVRRNVNLIDQLVLHVDEAGNLLLHEVVGRNRGRRRSGVDVERFNPHHLVFRRVEAEVHDILILEREVLDLFAVFCDDEHALRTVLGLPQNGKVLYAAFHLTDETRKRQRRFFADHLQLRFVEHNRHAFAAGHADVRSARAVGIVLFTVRQVVKMDLSVGLIQQAVAGVDIRRTRGNRRNLHFLGGFLLVKDELVDQRRRAENDESQHRE</sequence>
<accession>A0A644X4D3</accession>
<reference evidence="1" key="1">
    <citation type="submission" date="2019-08" db="EMBL/GenBank/DDBJ databases">
        <authorList>
            <person name="Kucharzyk K."/>
            <person name="Murdoch R.W."/>
            <person name="Higgins S."/>
            <person name="Loffler F."/>
        </authorList>
    </citation>
    <scope>NUCLEOTIDE SEQUENCE</scope>
</reference>